<keyword evidence="2" id="KW-1185">Reference proteome</keyword>
<dbReference type="AlphaFoldDB" id="S9QPJ4"/>
<reference evidence="1" key="1">
    <citation type="submission" date="2013-05" db="EMBL/GenBank/DDBJ databases">
        <title>Genome assembly of Cystobacter fuscus DSM 2262.</title>
        <authorList>
            <person name="Sharma G."/>
            <person name="Khatri I."/>
            <person name="Kaur C."/>
            <person name="Mayilraj S."/>
            <person name="Subramanian S."/>
        </authorList>
    </citation>
    <scope>NUCLEOTIDE SEQUENCE [LARGE SCALE GENOMIC DNA]</scope>
    <source>
        <strain evidence="1">DSM 2262</strain>
    </source>
</reference>
<evidence type="ECO:0000313" key="2">
    <source>
        <dbReference type="Proteomes" id="UP000011682"/>
    </source>
</evidence>
<gene>
    <name evidence="1" type="ORF">D187_003980</name>
</gene>
<dbReference type="Proteomes" id="UP000011682">
    <property type="component" value="Unassembled WGS sequence"/>
</dbReference>
<protein>
    <submittedName>
        <fullName evidence="1">Uncharacterized protein</fullName>
    </submittedName>
</protein>
<evidence type="ECO:0000313" key="1">
    <source>
        <dbReference type="EMBL" id="EPX58508.1"/>
    </source>
</evidence>
<sequence>MVPAPSGRQRNNGAFIALNMSTADGVLEAAMAHAMSTGDVNSGYILSAHSNTKWRYDVTCVDYDANALTVAAFLGKVSRSAPLEHNVNSEFSTHSSITGMEYLKKGTCAVRIVFDGTTNVKASDSPQYNDGKERVAVAHTL</sequence>
<accession>S9QPJ4</accession>
<comment type="caution">
    <text evidence="1">The sequence shown here is derived from an EMBL/GenBank/DDBJ whole genome shotgun (WGS) entry which is preliminary data.</text>
</comment>
<organism evidence="1 2">
    <name type="scientific">Cystobacter fuscus (strain ATCC 25194 / DSM 2262 / NBRC 100088 / M29)</name>
    <dbReference type="NCBI Taxonomy" id="1242864"/>
    <lineage>
        <taxon>Bacteria</taxon>
        <taxon>Pseudomonadati</taxon>
        <taxon>Myxococcota</taxon>
        <taxon>Myxococcia</taxon>
        <taxon>Myxococcales</taxon>
        <taxon>Cystobacterineae</taxon>
        <taxon>Archangiaceae</taxon>
        <taxon>Cystobacter</taxon>
    </lineage>
</organism>
<name>S9QPJ4_CYSF2</name>
<proteinExistence type="predicted"/>
<dbReference type="EMBL" id="ANAH02000024">
    <property type="protein sequence ID" value="EPX58508.1"/>
    <property type="molecule type" value="Genomic_DNA"/>
</dbReference>